<organism evidence="1 2">
    <name type="scientific">Armillaria novae-zelandiae</name>
    <dbReference type="NCBI Taxonomy" id="153914"/>
    <lineage>
        <taxon>Eukaryota</taxon>
        <taxon>Fungi</taxon>
        <taxon>Dikarya</taxon>
        <taxon>Basidiomycota</taxon>
        <taxon>Agaricomycotina</taxon>
        <taxon>Agaricomycetes</taxon>
        <taxon>Agaricomycetidae</taxon>
        <taxon>Agaricales</taxon>
        <taxon>Marasmiineae</taxon>
        <taxon>Physalacriaceae</taxon>
        <taxon>Armillaria</taxon>
    </lineage>
</organism>
<dbReference type="EMBL" id="JAUEPR010000007">
    <property type="protein sequence ID" value="KAK0482801.1"/>
    <property type="molecule type" value="Genomic_DNA"/>
</dbReference>
<evidence type="ECO:0000313" key="1">
    <source>
        <dbReference type="EMBL" id="KAK0482801.1"/>
    </source>
</evidence>
<keyword evidence="2" id="KW-1185">Reference proteome</keyword>
<dbReference type="AlphaFoldDB" id="A0AA39TE18"/>
<reference evidence="1" key="1">
    <citation type="submission" date="2023-06" db="EMBL/GenBank/DDBJ databases">
        <authorList>
            <consortium name="Lawrence Berkeley National Laboratory"/>
            <person name="Ahrendt S."/>
            <person name="Sahu N."/>
            <person name="Indic B."/>
            <person name="Wong-Bajracharya J."/>
            <person name="Merenyi Z."/>
            <person name="Ke H.-M."/>
            <person name="Monk M."/>
            <person name="Kocsube S."/>
            <person name="Drula E."/>
            <person name="Lipzen A."/>
            <person name="Balint B."/>
            <person name="Henrissat B."/>
            <person name="Andreopoulos B."/>
            <person name="Martin F.M."/>
            <person name="Harder C.B."/>
            <person name="Rigling D."/>
            <person name="Ford K.L."/>
            <person name="Foster G.D."/>
            <person name="Pangilinan J."/>
            <person name="Papanicolaou A."/>
            <person name="Barry K."/>
            <person name="LaButti K."/>
            <person name="Viragh M."/>
            <person name="Koriabine M."/>
            <person name="Yan M."/>
            <person name="Riley R."/>
            <person name="Champramary S."/>
            <person name="Plett K.L."/>
            <person name="Tsai I.J."/>
            <person name="Slot J."/>
            <person name="Sipos G."/>
            <person name="Plett J."/>
            <person name="Nagy L.G."/>
            <person name="Grigoriev I.V."/>
        </authorList>
    </citation>
    <scope>NUCLEOTIDE SEQUENCE</scope>
    <source>
        <strain evidence="1">ICMP 16352</strain>
    </source>
</reference>
<proteinExistence type="predicted"/>
<sequence>MQCHASFVRAPHILLRASILVASTFLQHPHLSRPRLLASVLSLNASEPSEKKTFGLCPESGCTGDYACLTLHNSLTLHPLEN</sequence>
<gene>
    <name evidence="1" type="ORF">IW261DRAFT_1469767</name>
</gene>
<comment type="caution">
    <text evidence="1">The sequence shown here is derived from an EMBL/GenBank/DDBJ whole genome shotgun (WGS) entry which is preliminary data.</text>
</comment>
<accession>A0AA39TE18</accession>
<name>A0AA39TE18_9AGAR</name>
<evidence type="ECO:0000313" key="2">
    <source>
        <dbReference type="Proteomes" id="UP001175227"/>
    </source>
</evidence>
<protein>
    <submittedName>
        <fullName evidence="1">Uncharacterized protein</fullName>
    </submittedName>
</protein>
<dbReference type="Proteomes" id="UP001175227">
    <property type="component" value="Unassembled WGS sequence"/>
</dbReference>